<evidence type="ECO:0000313" key="3">
    <source>
        <dbReference type="Proteomes" id="UP001243364"/>
    </source>
</evidence>
<protein>
    <recommendedName>
        <fullName evidence="4">HEAT repeat protein</fullName>
    </recommendedName>
</protein>
<evidence type="ECO:0000256" key="1">
    <source>
        <dbReference type="SAM" id="MobiDB-lite"/>
    </source>
</evidence>
<dbReference type="Proteomes" id="UP001243364">
    <property type="component" value="Unassembled WGS sequence"/>
</dbReference>
<dbReference type="InterPro" id="IPR011989">
    <property type="entry name" value="ARM-like"/>
</dbReference>
<dbReference type="Gene3D" id="1.25.10.10">
    <property type="entry name" value="Leucine-rich Repeat Variant"/>
    <property type="match status" value="1"/>
</dbReference>
<dbReference type="InterPro" id="IPR016024">
    <property type="entry name" value="ARM-type_fold"/>
</dbReference>
<evidence type="ECO:0008006" key="4">
    <source>
        <dbReference type="Google" id="ProtNLM"/>
    </source>
</evidence>
<reference evidence="2 3" key="1">
    <citation type="submission" date="2023-07" db="EMBL/GenBank/DDBJ databases">
        <title>Comparative genomics of wheat-associated soil bacteria to identify genetic determinants of phenazine resistance.</title>
        <authorList>
            <person name="Mouncey N."/>
        </authorList>
    </citation>
    <scope>NUCLEOTIDE SEQUENCE [LARGE SCALE GENOMIC DNA]</scope>
    <source>
        <strain evidence="2 3">W4I19-2</strain>
    </source>
</reference>
<accession>A0ABU0QAW8</accession>
<dbReference type="SUPFAM" id="SSF48371">
    <property type="entry name" value="ARM repeat"/>
    <property type="match status" value="1"/>
</dbReference>
<feature type="region of interest" description="Disordered" evidence="1">
    <location>
        <begin position="389"/>
        <end position="409"/>
    </location>
</feature>
<dbReference type="EMBL" id="JAUSYA010000001">
    <property type="protein sequence ID" value="MDQ0687814.1"/>
    <property type="molecule type" value="Genomic_DNA"/>
</dbReference>
<keyword evidence="3" id="KW-1185">Reference proteome</keyword>
<organism evidence="2 3">
    <name type="scientific">Streptomyces achromogenes</name>
    <dbReference type="NCBI Taxonomy" id="67255"/>
    <lineage>
        <taxon>Bacteria</taxon>
        <taxon>Bacillati</taxon>
        <taxon>Actinomycetota</taxon>
        <taxon>Actinomycetes</taxon>
        <taxon>Kitasatosporales</taxon>
        <taxon>Streptomycetaceae</taxon>
        <taxon>Streptomyces</taxon>
    </lineage>
</organism>
<evidence type="ECO:0000313" key="2">
    <source>
        <dbReference type="EMBL" id="MDQ0687814.1"/>
    </source>
</evidence>
<dbReference type="Pfam" id="PF13646">
    <property type="entry name" value="HEAT_2"/>
    <property type="match status" value="1"/>
</dbReference>
<comment type="caution">
    <text evidence="2">The sequence shown here is derived from an EMBL/GenBank/DDBJ whole genome shotgun (WGS) entry which is preliminary data.</text>
</comment>
<sequence length="498" mass="53129">MREPTGTAGTGTGGAAPVSMSVAGATVPAVDRNSLIERLTGSWEQTRTARDALVERGAQAVAPVLEVLCDERSPVDWVVPADVLCRIGEPALAPLAEALARAASADSPETARRAGWALGRLKVADAGVYVPLLSHSHPRVREDALFAFQCQGEAALEFTDQLIPLLGDPRESVRQRAVWAFAAIGGGVVPALRRVRREPAPGPRLRAGALEALAAVGGPAALDPEDLDAWRRLTTILRTGEIPEAMHLCGSWYAVPSADRSAVLDAFDLGDAEPVTLRTGAAAWNHDHHDWRHRREHADCARVFVSPVLDGWTLVFGASSEDTHRMEDADDALRDEVRERVVRERCAALGRRFGAAQWYGMSCGDDWTAWCVAEGGEVVRYYDAFDAEESDEDADGGTGDGGPAHPAEAGYLLPHQDGFPDDAFDGVNPSDSEAFQARYRQVKEELAIPDTCYAVDVARRLSVDPGSVGAETTVGGHGVLALTACGRRHGHPAGALPV</sequence>
<gene>
    <name evidence="2" type="ORF">QFZ56_006777</name>
</gene>
<name>A0ABU0QAW8_STRAH</name>
<proteinExistence type="predicted"/>